<dbReference type="FunFam" id="2.70.98.10:FF:000028">
    <property type="entry name" value="Alpha-1,2-mannosidase family protein (AFU_orthologue AFUA_5G10520)"/>
    <property type="match status" value="1"/>
</dbReference>
<evidence type="ECO:0000256" key="2">
    <source>
        <dbReference type="SAM" id="SignalP"/>
    </source>
</evidence>
<feature type="domain" description="Glycosyl hydrolase family 92 N-terminal" evidence="4">
    <location>
        <begin position="31"/>
        <end position="270"/>
    </location>
</feature>
<dbReference type="Gene3D" id="1.20.1610.10">
    <property type="entry name" value="alpha-1,2-mannosidases domains"/>
    <property type="match status" value="1"/>
</dbReference>
<dbReference type="Pfam" id="PF17678">
    <property type="entry name" value="Glyco_hydro_92N"/>
    <property type="match status" value="1"/>
</dbReference>
<accession>A0A6A6IX47</accession>
<dbReference type="RefSeq" id="XP_033689940.1">
    <property type="nucleotide sequence ID" value="XM_033832717.1"/>
</dbReference>
<keyword evidence="6" id="KW-1185">Reference proteome</keyword>
<proteinExistence type="predicted"/>
<evidence type="ECO:0000259" key="4">
    <source>
        <dbReference type="Pfam" id="PF17678"/>
    </source>
</evidence>
<dbReference type="OrthoDB" id="449263at2759"/>
<feature type="chain" id="PRO_5025693305" evidence="2">
    <location>
        <begin position="25"/>
        <end position="760"/>
    </location>
</feature>
<dbReference type="GO" id="GO:0005634">
    <property type="term" value="C:nucleus"/>
    <property type="evidence" value="ECO:0007669"/>
    <property type="project" value="TreeGrafter"/>
</dbReference>
<dbReference type="PANTHER" id="PTHR12143">
    <property type="entry name" value="PEPTIDE N-GLYCANASE PNGASE -RELATED"/>
    <property type="match status" value="1"/>
</dbReference>
<dbReference type="EMBL" id="ML987190">
    <property type="protein sequence ID" value="KAF2254936.1"/>
    <property type="molecule type" value="Genomic_DNA"/>
</dbReference>
<dbReference type="Gene3D" id="2.70.98.10">
    <property type="match status" value="1"/>
</dbReference>
<dbReference type="FunFam" id="1.20.1050.60:FF:000002">
    <property type="entry name" value="Glycosyl hydrolase family 92"/>
    <property type="match status" value="1"/>
</dbReference>
<feature type="region of interest" description="Disordered" evidence="1">
    <location>
        <begin position="438"/>
        <end position="460"/>
    </location>
</feature>
<evidence type="ECO:0000313" key="5">
    <source>
        <dbReference type="EMBL" id="KAF2254936.1"/>
    </source>
</evidence>
<dbReference type="PROSITE" id="PS51257">
    <property type="entry name" value="PROKAR_LIPOPROTEIN"/>
    <property type="match status" value="1"/>
</dbReference>
<dbReference type="GO" id="GO:0000224">
    <property type="term" value="F:peptide-N4-(N-acetyl-beta-glucosaminyl)asparagine amidase activity"/>
    <property type="evidence" value="ECO:0007669"/>
    <property type="project" value="TreeGrafter"/>
</dbReference>
<dbReference type="Pfam" id="PF07971">
    <property type="entry name" value="Glyco_hydro_92"/>
    <property type="match status" value="1"/>
</dbReference>
<sequence length="760" mass="82799">MRMHFSLQTTICLVASACGRSVAAQADYTNYVNVFMGTTGGGNRFPGVVAAPFAMVKLGPDVQSGTTDAYSGYLPSGNIWGFSMMHESGTGGAPKYGVVSQMPVVGNVSNPLADLSQGRAAADQGQIGYYKSSLTSGVTVELAAMEHAGLYQYSFPSGSSSSVVVDVSHVLPSFRGLGWEQHYSGGNFTYSSDGHYEGSGTYNNGWNLSPDWTIYFCGRFSQQPSSMKTFKGTGTTLSSYDSTPSVSGTERVGGVFTFTQTNLTSRVGISFISSSKACENLDREIQESTSLQSLMNNAKSKWNAQVLSKVQVSGASDADLQLLYSSLLGMFLIPSNRTGENPGWSSAEPYYDDSFTLWDTHRCHTALFHILEPVAYEEFIRSLIDIWRHDGFMSDARSSNYNGRVQGGSNQDNVLADAYVKGVRGAINWQDGFSAMQTDAEETPPNNHDPKAPDSSTKEGRGALPDWLKYGYITPAFTRAVSRAVEYSTNDFGLYQVASGLGNSADAQKYLTRSRNWRNHWNPAATSNNHSGFVVPRLANGSFVAQDPLGCGGCYWGDAYYEDNPWVYSLNAIHDVYTMKKFIGGDDKFVDRINKLWDLKIFNAGNEPSFTSPYLYNFVKGKQYMSVQRSRDIGKLYNSGAAGLPGNSDAGAMESNILWQMIGLYPMTGQTTFLVLSPWFPQLSIDLGNGRRLEITTTGGNKDSAYYVQSLKVNGENWTKAWVTYQDVFASGGTMEFVLGSTPADWATDDLPPSPASGDL</sequence>
<dbReference type="GO" id="GO:0005829">
    <property type="term" value="C:cytosol"/>
    <property type="evidence" value="ECO:0007669"/>
    <property type="project" value="TreeGrafter"/>
</dbReference>
<dbReference type="GO" id="GO:0006516">
    <property type="term" value="P:glycoprotein catabolic process"/>
    <property type="evidence" value="ECO:0007669"/>
    <property type="project" value="TreeGrafter"/>
</dbReference>
<evidence type="ECO:0000313" key="6">
    <source>
        <dbReference type="Proteomes" id="UP000800094"/>
    </source>
</evidence>
<dbReference type="InterPro" id="IPR041371">
    <property type="entry name" value="GH92_N"/>
</dbReference>
<dbReference type="Gene3D" id="3.30.2080.10">
    <property type="entry name" value="GH92 mannosidase domain"/>
    <property type="match status" value="1"/>
</dbReference>
<dbReference type="GO" id="GO:0005975">
    <property type="term" value="P:carbohydrate metabolic process"/>
    <property type="evidence" value="ECO:0007669"/>
    <property type="project" value="InterPro"/>
</dbReference>
<dbReference type="InterPro" id="IPR012939">
    <property type="entry name" value="Glyco_hydro_92"/>
</dbReference>
<dbReference type="AlphaFoldDB" id="A0A6A6IX47"/>
<dbReference type="InterPro" id="IPR050883">
    <property type="entry name" value="PNGase"/>
</dbReference>
<dbReference type="Gene3D" id="1.20.1050.60">
    <property type="entry name" value="alpha-1,2-mannosidase"/>
    <property type="match status" value="1"/>
</dbReference>
<keyword evidence="2" id="KW-0732">Signal</keyword>
<feature type="compositionally biased region" description="Basic and acidic residues" evidence="1">
    <location>
        <begin position="448"/>
        <end position="460"/>
    </location>
</feature>
<dbReference type="GO" id="GO:0030246">
    <property type="term" value="F:carbohydrate binding"/>
    <property type="evidence" value="ECO:0007669"/>
    <property type="project" value="InterPro"/>
</dbReference>
<dbReference type="NCBIfam" id="TIGR01180">
    <property type="entry name" value="aman2_put"/>
    <property type="match status" value="1"/>
</dbReference>
<dbReference type="Proteomes" id="UP000800094">
    <property type="component" value="Unassembled WGS sequence"/>
</dbReference>
<keyword evidence="5" id="KW-0378">Hydrolase</keyword>
<dbReference type="InterPro" id="IPR008928">
    <property type="entry name" value="6-hairpin_glycosidase_sf"/>
</dbReference>
<name>A0A6A6IX47_9PLEO</name>
<dbReference type="PANTHER" id="PTHR12143:SF38">
    <property type="entry name" value="ALPHA-1,2-MANNOSIDASE FAMILY PROTEIN (AFU_ORTHOLOGUE AFUA_5G10520)"/>
    <property type="match status" value="1"/>
</dbReference>
<feature type="signal peptide" evidence="2">
    <location>
        <begin position="1"/>
        <end position="24"/>
    </location>
</feature>
<dbReference type="InterPro" id="IPR014718">
    <property type="entry name" value="GH-type_carb-bd"/>
</dbReference>
<organism evidence="5 6">
    <name type="scientific">Trematosphaeria pertusa</name>
    <dbReference type="NCBI Taxonomy" id="390896"/>
    <lineage>
        <taxon>Eukaryota</taxon>
        <taxon>Fungi</taxon>
        <taxon>Dikarya</taxon>
        <taxon>Ascomycota</taxon>
        <taxon>Pezizomycotina</taxon>
        <taxon>Dothideomycetes</taxon>
        <taxon>Pleosporomycetidae</taxon>
        <taxon>Pleosporales</taxon>
        <taxon>Massarineae</taxon>
        <taxon>Trematosphaeriaceae</taxon>
        <taxon>Trematosphaeria</taxon>
    </lineage>
</organism>
<protein>
    <submittedName>
        <fullName evidence="5">Glycoside hydrolase family 92 protein</fullName>
    </submittedName>
</protein>
<dbReference type="InterPro" id="IPR005887">
    <property type="entry name" value="GH92_a_mannosidase_put"/>
</dbReference>
<feature type="domain" description="Glycosyl hydrolase family 92" evidence="3">
    <location>
        <begin position="276"/>
        <end position="740"/>
    </location>
</feature>
<dbReference type="SUPFAM" id="SSF48208">
    <property type="entry name" value="Six-hairpin glycosidases"/>
    <property type="match status" value="1"/>
</dbReference>
<evidence type="ECO:0000256" key="1">
    <source>
        <dbReference type="SAM" id="MobiDB-lite"/>
    </source>
</evidence>
<gene>
    <name evidence="5" type="ORF">BU26DRAFT_559581</name>
</gene>
<evidence type="ECO:0000259" key="3">
    <source>
        <dbReference type="Pfam" id="PF07971"/>
    </source>
</evidence>
<reference evidence="5" key="1">
    <citation type="journal article" date="2020" name="Stud. Mycol.">
        <title>101 Dothideomycetes genomes: a test case for predicting lifestyles and emergence of pathogens.</title>
        <authorList>
            <person name="Haridas S."/>
            <person name="Albert R."/>
            <person name="Binder M."/>
            <person name="Bloem J."/>
            <person name="Labutti K."/>
            <person name="Salamov A."/>
            <person name="Andreopoulos B."/>
            <person name="Baker S."/>
            <person name="Barry K."/>
            <person name="Bills G."/>
            <person name="Bluhm B."/>
            <person name="Cannon C."/>
            <person name="Castanera R."/>
            <person name="Culley D."/>
            <person name="Daum C."/>
            <person name="Ezra D."/>
            <person name="Gonzalez J."/>
            <person name="Henrissat B."/>
            <person name="Kuo A."/>
            <person name="Liang C."/>
            <person name="Lipzen A."/>
            <person name="Lutzoni F."/>
            <person name="Magnuson J."/>
            <person name="Mondo S."/>
            <person name="Nolan M."/>
            <person name="Ohm R."/>
            <person name="Pangilinan J."/>
            <person name="Park H.-J."/>
            <person name="Ramirez L."/>
            <person name="Alfaro M."/>
            <person name="Sun H."/>
            <person name="Tritt A."/>
            <person name="Yoshinaga Y."/>
            <person name="Zwiers L.-H."/>
            <person name="Turgeon B."/>
            <person name="Goodwin S."/>
            <person name="Spatafora J."/>
            <person name="Crous P."/>
            <person name="Grigoriev I."/>
        </authorList>
    </citation>
    <scope>NUCLEOTIDE SEQUENCE</scope>
    <source>
        <strain evidence="5">CBS 122368</strain>
    </source>
</reference>
<dbReference type="GeneID" id="54586047"/>